<dbReference type="InterPro" id="IPR003509">
    <property type="entry name" value="UPF0102_YraN-like"/>
</dbReference>
<keyword evidence="3" id="KW-1185">Reference proteome</keyword>
<dbReference type="Pfam" id="PF02021">
    <property type="entry name" value="UPF0102"/>
    <property type="match status" value="1"/>
</dbReference>
<evidence type="ECO:0000313" key="2">
    <source>
        <dbReference type="EMBL" id="MBB3764012.1"/>
    </source>
</evidence>
<proteinExistence type="inferred from homology"/>
<comment type="caution">
    <text evidence="2">The sequence shown here is derived from an EMBL/GenBank/DDBJ whole genome shotgun (WGS) entry which is preliminary data.</text>
</comment>
<dbReference type="Proteomes" id="UP000578569">
    <property type="component" value="Unassembled WGS sequence"/>
</dbReference>
<name>A0A839Z315_9SPHN</name>
<dbReference type="InterPro" id="IPR011856">
    <property type="entry name" value="tRNA_endonuc-like_dom_sf"/>
</dbReference>
<keyword evidence="2" id="KW-0255">Endonuclease</keyword>
<dbReference type="RefSeq" id="WP_183933306.1">
    <property type="nucleotide sequence ID" value="NZ_JACICF010000001.1"/>
</dbReference>
<dbReference type="PANTHER" id="PTHR34039">
    <property type="entry name" value="UPF0102 PROTEIN YRAN"/>
    <property type="match status" value="1"/>
</dbReference>
<dbReference type="EMBL" id="JACICF010000001">
    <property type="protein sequence ID" value="MBB3764012.1"/>
    <property type="molecule type" value="Genomic_DNA"/>
</dbReference>
<dbReference type="GO" id="GO:0003676">
    <property type="term" value="F:nucleic acid binding"/>
    <property type="evidence" value="ECO:0007669"/>
    <property type="project" value="InterPro"/>
</dbReference>
<gene>
    <name evidence="2" type="ORF">FHS50_001035</name>
</gene>
<evidence type="ECO:0000313" key="3">
    <source>
        <dbReference type="Proteomes" id="UP000578569"/>
    </source>
</evidence>
<evidence type="ECO:0000256" key="1">
    <source>
        <dbReference type="ARBA" id="ARBA00006738"/>
    </source>
</evidence>
<reference evidence="2 3" key="1">
    <citation type="submission" date="2020-08" db="EMBL/GenBank/DDBJ databases">
        <title>Genomic Encyclopedia of Type Strains, Phase IV (KMG-IV): sequencing the most valuable type-strain genomes for metagenomic binning, comparative biology and taxonomic classification.</title>
        <authorList>
            <person name="Goeker M."/>
        </authorList>
    </citation>
    <scope>NUCLEOTIDE SEQUENCE [LARGE SCALE GENOMIC DNA]</scope>
    <source>
        <strain evidence="2 3">DSM 24194</strain>
    </source>
</reference>
<sequence>MTRHEAERRGRRGEQVAALWLRLKGWRIHDQRVRTPRGEVDLIARRGRTLAFIEVKTRARIIDAQLLLDAFALRRVASAVELLAPRYTRPSAAIRIDAIFCAPWQRPRHLENVWHG</sequence>
<dbReference type="InterPro" id="IPR011335">
    <property type="entry name" value="Restrct_endonuc-II-like"/>
</dbReference>
<dbReference type="PANTHER" id="PTHR34039:SF1">
    <property type="entry name" value="UPF0102 PROTEIN YRAN"/>
    <property type="match status" value="1"/>
</dbReference>
<comment type="similarity">
    <text evidence="1">Belongs to the UPF0102 family.</text>
</comment>
<dbReference type="SUPFAM" id="SSF52980">
    <property type="entry name" value="Restriction endonuclease-like"/>
    <property type="match status" value="1"/>
</dbReference>
<accession>A0A839Z315</accession>
<protein>
    <submittedName>
        <fullName evidence="2">Putative endonuclease</fullName>
    </submittedName>
</protein>
<keyword evidence="2" id="KW-0378">Hydrolase</keyword>
<organism evidence="2 3">
    <name type="scientific">Sphingomicrobium lutaoense</name>
    <dbReference type="NCBI Taxonomy" id="515949"/>
    <lineage>
        <taxon>Bacteria</taxon>
        <taxon>Pseudomonadati</taxon>
        <taxon>Pseudomonadota</taxon>
        <taxon>Alphaproteobacteria</taxon>
        <taxon>Sphingomonadales</taxon>
        <taxon>Sphingomonadaceae</taxon>
        <taxon>Sphingomicrobium</taxon>
    </lineage>
</organism>
<dbReference type="AlphaFoldDB" id="A0A839Z315"/>
<keyword evidence="2" id="KW-0540">Nuclease</keyword>
<dbReference type="GO" id="GO:0004519">
    <property type="term" value="F:endonuclease activity"/>
    <property type="evidence" value="ECO:0007669"/>
    <property type="project" value="UniProtKB-KW"/>
</dbReference>
<dbReference type="Gene3D" id="3.40.1350.10">
    <property type="match status" value="1"/>
</dbReference>